<feature type="domain" description="Glycosyl transferase family 28 C-terminal" evidence="5">
    <location>
        <begin position="205"/>
        <end position="295"/>
    </location>
</feature>
<keyword evidence="3" id="KW-0328">Glycosyltransferase</keyword>
<evidence type="ECO:0000256" key="3">
    <source>
        <dbReference type="ARBA" id="ARBA00022676"/>
    </source>
</evidence>
<evidence type="ECO:0000256" key="4">
    <source>
        <dbReference type="ARBA" id="ARBA00022679"/>
    </source>
</evidence>
<dbReference type="Pfam" id="PF06925">
    <property type="entry name" value="MGDG_synth"/>
    <property type="match status" value="1"/>
</dbReference>
<feature type="domain" description="Diacylglycerol glucosyltransferase N-terminal" evidence="6">
    <location>
        <begin position="15"/>
        <end position="182"/>
    </location>
</feature>
<dbReference type="Pfam" id="PF04101">
    <property type="entry name" value="Glyco_tran_28_C"/>
    <property type="match status" value="1"/>
</dbReference>
<dbReference type="RefSeq" id="WP_188690347.1">
    <property type="nucleotide sequence ID" value="NZ_BMIR01000003.1"/>
</dbReference>
<dbReference type="GO" id="GO:0016020">
    <property type="term" value="C:membrane"/>
    <property type="evidence" value="ECO:0007669"/>
    <property type="project" value="UniProtKB-SubCell"/>
</dbReference>
<name>A0A8J2YDJ2_9BACL</name>
<evidence type="ECO:0000256" key="2">
    <source>
        <dbReference type="ARBA" id="ARBA00006962"/>
    </source>
</evidence>
<protein>
    <submittedName>
        <fullName evidence="7">Putative glycosyltransferase YkoN</fullName>
    </submittedName>
</protein>
<dbReference type="SUPFAM" id="SSF53756">
    <property type="entry name" value="UDP-Glycosyltransferase/glycogen phosphorylase"/>
    <property type="match status" value="1"/>
</dbReference>
<dbReference type="GO" id="GO:0016758">
    <property type="term" value="F:hexosyltransferase activity"/>
    <property type="evidence" value="ECO:0007669"/>
    <property type="project" value="InterPro"/>
</dbReference>
<dbReference type="Proteomes" id="UP000628775">
    <property type="component" value="Unassembled WGS sequence"/>
</dbReference>
<dbReference type="PANTHER" id="PTHR43025">
    <property type="entry name" value="MONOGALACTOSYLDIACYLGLYCEROL SYNTHASE"/>
    <property type="match status" value="1"/>
</dbReference>
<reference evidence="7" key="2">
    <citation type="submission" date="2020-09" db="EMBL/GenBank/DDBJ databases">
        <authorList>
            <person name="Sun Q."/>
            <person name="Zhou Y."/>
        </authorList>
    </citation>
    <scope>NUCLEOTIDE SEQUENCE</scope>
    <source>
        <strain evidence="7">CGMCC 1.15371</strain>
    </source>
</reference>
<dbReference type="GO" id="GO:0009247">
    <property type="term" value="P:glycolipid biosynthetic process"/>
    <property type="evidence" value="ECO:0007669"/>
    <property type="project" value="InterPro"/>
</dbReference>
<dbReference type="AlphaFoldDB" id="A0A8J2YDJ2"/>
<dbReference type="PANTHER" id="PTHR43025:SF3">
    <property type="entry name" value="MONOGALACTOSYLDIACYLGLYCEROL SYNTHASE 1, CHLOROPLASTIC"/>
    <property type="match status" value="1"/>
</dbReference>
<dbReference type="InterPro" id="IPR009695">
    <property type="entry name" value="Diacylglyc_glucosyltr_N"/>
</dbReference>
<dbReference type="InterPro" id="IPR050519">
    <property type="entry name" value="Glycosyltransf_28_UgtP"/>
</dbReference>
<keyword evidence="8" id="KW-1185">Reference proteome</keyword>
<sequence length="407" mass="46853">MKILFLPLFNMPSGHHRVADALIGIIKKRTDKIECRKVDVLSYSSKFIEKAVSEVYLKWIKHTPNTYDWAYKHFAYTPSHKHCSFKGMEHFFLNKVEELLQEERPDVVVCTHGFPSLLMSRLKNKGRCHIPVINVYTDYFINDIWGRQGIDYHFVSTPAVKTQMIEQYGISPETIFVTGIPIHETFLSLSKVKKRNRNRSRTKSILVAGGSSGLGDITGLLAHSDPSLDYHYIILCGKNEELYQSLKELQDPRLTPLPYIASREEMNQLYDQADAIMTKPGGVTITEALRKGLPIFIHSALPGQEAVNMQYLKENYLVYELDHNASFEGQIAAILDNDIEVRRWQRAVETYFNSLQILHPNVMFDFLYDRALEGEYLNEIYQVSTTKKGFIRMLKKYAKKLSLSSNA</sequence>
<comment type="similarity">
    <text evidence="2">Belongs to the glycosyltransferase 28 family.</text>
</comment>
<gene>
    <name evidence="7" type="primary">ykoN</name>
    <name evidence="7" type="ORF">GCM10011391_11130</name>
</gene>
<organism evidence="7 8">
    <name type="scientific">Pullulanibacillus camelliae</name>
    <dbReference type="NCBI Taxonomy" id="1707096"/>
    <lineage>
        <taxon>Bacteria</taxon>
        <taxon>Bacillati</taxon>
        <taxon>Bacillota</taxon>
        <taxon>Bacilli</taxon>
        <taxon>Bacillales</taxon>
        <taxon>Sporolactobacillaceae</taxon>
        <taxon>Pullulanibacillus</taxon>
    </lineage>
</organism>
<comment type="caution">
    <text evidence="7">The sequence shown here is derived from an EMBL/GenBank/DDBJ whole genome shotgun (WGS) entry which is preliminary data.</text>
</comment>
<evidence type="ECO:0000313" key="7">
    <source>
        <dbReference type="EMBL" id="GGE34194.1"/>
    </source>
</evidence>
<keyword evidence="4" id="KW-0808">Transferase</keyword>
<evidence type="ECO:0000259" key="6">
    <source>
        <dbReference type="Pfam" id="PF06925"/>
    </source>
</evidence>
<dbReference type="Gene3D" id="3.40.50.2000">
    <property type="entry name" value="Glycogen Phosphorylase B"/>
    <property type="match status" value="1"/>
</dbReference>
<dbReference type="EMBL" id="BMIR01000003">
    <property type="protein sequence ID" value="GGE34194.1"/>
    <property type="molecule type" value="Genomic_DNA"/>
</dbReference>
<proteinExistence type="inferred from homology"/>
<comment type="subcellular location">
    <subcellularLocation>
        <location evidence="1">Membrane</location>
    </subcellularLocation>
</comment>
<evidence type="ECO:0000259" key="5">
    <source>
        <dbReference type="Pfam" id="PF04101"/>
    </source>
</evidence>
<accession>A0A8J2YDJ2</accession>
<evidence type="ECO:0000256" key="1">
    <source>
        <dbReference type="ARBA" id="ARBA00004370"/>
    </source>
</evidence>
<evidence type="ECO:0000313" key="8">
    <source>
        <dbReference type="Proteomes" id="UP000628775"/>
    </source>
</evidence>
<reference evidence="7" key="1">
    <citation type="journal article" date="2014" name="Int. J. Syst. Evol. Microbiol.">
        <title>Complete genome sequence of Corynebacterium casei LMG S-19264T (=DSM 44701T), isolated from a smear-ripened cheese.</title>
        <authorList>
            <consortium name="US DOE Joint Genome Institute (JGI-PGF)"/>
            <person name="Walter F."/>
            <person name="Albersmeier A."/>
            <person name="Kalinowski J."/>
            <person name="Ruckert C."/>
        </authorList>
    </citation>
    <scope>NUCLEOTIDE SEQUENCE</scope>
    <source>
        <strain evidence="7">CGMCC 1.15371</strain>
    </source>
</reference>
<dbReference type="InterPro" id="IPR007235">
    <property type="entry name" value="Glyco_trans_28_C"/>
</dbReference>